<dbReference type="SMART" id="SM00387">
    <property type="entry name" value="HATPase_c"/>
    <property type="match status" value="1"/>
</dbReference>
<keyword evidence="6" id="KW-0418">Kinase</keyword>
<dbReference type="CDD" id="cd00082">
    <property type="entry name" value="HisKA"/>
    <property type="match status" value="1"/>
</dbReference>
<dbReference type="Gene3D" id="3.30.450.40">
    <property type="match status" value="1"/>
</dbReference>
<dbReference type="RefSeq" id="WP_214056085.1">
    <property type="nucleotide sequence ID" value="NZ_BAAAHS010000045.1"/>
</dbReference>
<evidence type="ECO:0000256" key="7">
    <source>
        <dbReference type="ARBA" id="ARBA00023012"/>
    </source>
</evidence>
<dbReference type="InterPro" id="IPR050736">
    <property type="entry name" value="Sensor_HK_Regulatory"/>
</dbReference>
<dbReference type="InterPro" id="IPR036097">
    <property type="entry name" value="HisK_dim/P_sf"/>
</dbReference>
<dbReference type="PROSITE" id="PS50109">
    <property type="entry name" value="HIS_KIN"/>
    <property type="match status" value="1"/>
</dbReference>
<dbReference type="PANTHER" id="PTHR43711">
    <property type="entry name" value="TWO-COMPONENT HISTIDINE KINASE"/>
    <property type="match status" value="1"/>
</dbReference>
<evidence type="ECO:0000256" key="3">
    <source>
        <dbReference type="ARBA" id="ARBA00012438"/>
    </source>
</evidence>
<proteinExistence type="predicted"/>
<dbReference type="InterPro" id="IPR003594">
    <property type="entry name" value="HATPase_dom"/>
</dbReference>
<name>A0ABX8EJX1_9ACTN</name>
<evidence type="ECO:0000256" key="6">
    <source>
        <dbReference type="ARBA" id="ARBA00022777"/>
    </source>
</evidence>
<comment type="catalytic activity">
    <reaction evidence="1">
        <text>ATP + protein L-histidine = ADP + protein N-phospho-L-histidine.</text>
        <dbReference type="EC" id="2.7.13.3"/>
    </reaction>
</comment>
<dbReference type="InterPro" id="IPR005467">
    <property type="entry name" value="His_kinase_dom"/>
</dbReference>
<dbReference type="PANTHER" id="PTHR43711:SF1">
    <property type="entry name" value="HISTIDINE KINASE 1"/>
    <property type="match status" value="1"/>
</dbReference>
<keyword evidence="5 9" id="KW-0808">Transferase</keyword>
<gene>
    <name evidence="9" type="primary">phoR_4</name>
    <name evidence="9" type="ORF">ENKNEFLB_02953</name>
</gene>
<keyword evidence="10" id="KW-1185">Reference proteome</keyword>
<evidence type="ECO:0000313" key="10">
    <source>
        <dbReference type="Proteomes" id="UP000679307"/>
    </source>
</evidence>
<dbReference type="SUPFAM" id="SSF55781">
    <property type="entry name" value="GAF domain-like"/>
    <property type="match status" value="1"/>
</dbReference>
<dbReference type="SUPFAM" id="SSF47384">
    <property type="entry name" value="Homodimeric domain of signal transducing histidine kinase"/>
    <property type="match status" value="1"/>
</dbReference>
<accession>A0ABX8EJX1</accession>
<evidence type="ECO:0000256" key="4">
    <source>
        <dbReference type="ARBA" id="ARBA00022553"/>
    </source>
</evidence>
<feature type="domain" description="Histidine kinase" evidence="8">
    <location>
        <begin position="370"/>
        <end position="583"/>
    </location>
</feature>
<evidence type="ECO:0000259" key="8">
    <source>
        <dbReference type="PROSITE" id="PS50109"/>
    </source>
</evidence>
<evidence type="ECO:0000313" key="9">
    <source>
        <dbReference type="EMBL" id="QVT80554.1"/>
    </source>
</evidence>
<dbReference type="SUPFAM" id="SSF55874">
    <property type="entry name" value="ATPase domain of HSP90 chaperone/DNA topoisomerase II/histidine kinase"/>
    <property type="match status" value="1"/>
</dbReference>
<dbReference type="EC" id="2.7.13.3" evidence="3"/>
<organism evidence="9 10">
    <name type="scientific">Nocardioides aquaticus</name>
    <dbReference type="NCBI Taxonomy" id="160826"/>
    <lineage>
        <taxon>Bacteria</taxon>
        <taxon>Bacillati</taxon>
        <taxon>Actinomycetota</taxon>
        <taxon>Actinomycetes</taxon>
        <taxon>Propionibacteriales</taxon>
        <taxon>Nocardioidaceae</taxon>
        <taxon>Nocardioides</taxon>
    </lineage>
</organism>
<dbReference type="InterPro" id="IPR004358">
    <property type="entry name" value="Sig_transdc_His_kin-like_C"/>
</dbReference>
<evidence type="ECO:0000256" key="5">
    <source>
        <dbReference type="ARBA" id="ARBA00022679"/>
    </source>
</evidence>
<sequence>MNVVASSRPEALRRLYRLMQRVNASADLSEVLDEVAHGVVEVLGFGVAAISRLETDTLVMTNVAAPPHVRDLLLGRRTPVASLVNEFDLADEWGVLRFLPHDRLPAPLEEAAWVPDLEPSPVEGAWHPLDTLYAPLWSATGRLLGNMSVDLPADGMVPGELERELLEMFVVQAGLAMDNAQQRDRLATQVRMGEVLSAASAAARLADLDLTLEGVGRAVADGFGVDEVAIRCVTSGDLENLEDSHFFATHPGGSLTLARVAAGLAVGAARSGHPAVLGPTELTRVSGLAPEKCDATLLLAPVGERDTSGYLLVARRPGTSTWSELEQETVGEIGRLLGRVVLDARVLERERHLVGELRELDRYRGELIATISHELKTPLSSIVGHAELLTDLETGIGSVEAIARNARRLDRLVQNLLDYSALQESRVHVPRPVDLRVLAAASVELIAVQAERGGLVLNLDVPSETVPVDADPDELGTVVDNLLGNAVKYTPRGGEVTVGVGSDDAGGVWLECTDTGLGISAADQVHLFSAFHRSTNPEALSLPGSGLGLAISRRIVHLHGGRIVVRSDLGVGSTFRVCLPRGRG</sequence>
<dbReference type="Gene3D" id="3.30.565.10">
    <property type="entry name" value="Histidine kinase-like ATPase, C-terminal domain"/>
    <property type="match status" value="1"/>
</dbReference>
<dbReference type="InterPro" id="IPR003661">
    <property type="entry name" value="HisK_dim/P_dom"/>
</dbReference>
<reference evidence="9 10" key="1">
    <citation type="submission" date="2021-05" db="EMBL/GenBank/DDBJ databases">
        <title>Complete genome of Nocardioides aquaticus KCTC 9944T isolated from meromictic and hypersaline Ekho Lake, Antarctica.</title>
        <authorList>
            <person name="Hwang K."/>
            <person name="Kim K.M."/>
            <person name="Choe H."/>
        </authorList>
    </citation>
    <scope>NUCLEOTIDE SEQUENCE [LARGE SCALE GENOMIC DNA]</scope>
    <source>
        <strain evidence="9 10">KCTC 9944</strain>
    </source>
</reference>
<dbReference type="Pfam" id="PF00512">
    <property type="entry name" value="HisKA"/>
    <property type="match status" value="1"/>
</dbReference>
<evidence type="ECO:0000256" key="1">
    <source>
        <dbReference type="ARBA" id="ARBA00000085"/>
    </source>
</evidence>
<dbReference type="Pfam" id="PF02518">
    <property type="entry name" value="HATPase_c"/>
    <property type="match status" value="1"/>
</dbReference>
<dbReference type="Gene3D" id="1.10.287.130">
    <property type="match status" value="1"/>
</dbReference>
<dbReference type="InterPro" id="IPR029016">
    <property type="entry name" value="GAF-like_dom_sf"/>
</dbReference>
<comment type="subcellular location">
    <subcellularLocation>
        <location evidence="2">Cell membrane</location>
    </subcellularLocation>
</comment>
<protein>
    <recommendedName>
        <fullName evidence="3">histidine kinase</fullName>
        <ecNumber evidence="3">2.7.13.3</ecNumber>
    </recommendedName>
</protein>
<dbReference type="PRINTS" id="PR00344">
    <property type="entry name" value="BCTRLSENSOR"/>
</dbReference>
<keyword evidence="4" id="KW-0597">Phosphoprotein</keyword>
<dbReference type="GO" id="GO:0004673">
    <property type="term" value="F:protein histidine kinase activity"/>
    <property type="evidence" value="ECO:0007669"/>
    <property type="project" value="UniProtKB-EC"/>
</dbReference>
<dbReference type="Proteomes" id="UP000679307">
    <property type="component" value="Chromosome"/>
</dbReference>
<keyword evidence="7" id="KW-0902">Two-component regulatory system</keyword>
<dbReference type="InterPro" id="IPR036890">
    <property type="entry name" value="HATPase_C_sf"/>
</dbReference>
<dbReference type="EMBL" id="CP075371">
    <property type="protein sequence ID" value="QVT80554.1"/>
    <property type="molecule type" value="Genomic_DNA"/>
</dbReference>
<evidence type="ECO:0000256" key="2">
    <source>
        <dbReference type="ARBA" id="ARBA00004236"/>
    </source>
</evidence>
<dbReference type="SMART" id="SM00388">
    <property type="entry name" value="HisKA"/>
    <property type="match status" value="1"/>
</dbReference>